<evidence type="ECO:0000313" key="1">
    <source>
        <dbReference type="EMBL" id="RQH04160.1"/>
    </source>
</evidence>
<evidence type="ECO:0000313" key="2">
    <source>
        <dbReference type="Proteomes" id="UP000272778"/>
    </source>
</evidence>
<protein>
    <submittedName>
        <fullName evidence="1">Uncharacterized protein</fullName>
    </submittedName>
</protein>
<dbReference type="Proteomes" id="UP000272778">
    <property type="component" value="Unassembled WGS sequence"/>
</dbReference>
<dbReference type="AlphaFoldDB" id="A0A3N6PQM4"/>
<reference evidence="1 2" key="1">
    <citation type="submission" date="2018-11" db="EMBL/GenBank/DDBJ databases">
        <title>Paraburkholderia sp. DHOA04, isolated from soil.</title>
        <authorList>
            <person name="Gao Z.-H."/>
            <person name="Qiu L.-H."/>
            <person name="Fu J.-C."/>
        </authorList>
    </citation>
    <scope>NUCLEOTIDE SEQUENCE [LARGE SCALE GENOMIC DNA]</scope>
    <source>
        <strain evidence="1 2">DHOA04</strain>
    </source>
</reference>
<keyword evidence="2" id="KW-1185">Reference proteome</keyword>
<comment type="caution">
    <text evidence="1">The sequence shown here is derived from an EMBL/GenBank/DDBJ whole genome shotgun (WGS) entry which is preliminary data.</text>
</comment>
<organism evidence="1 2">
    <name type="scientific">Paraburkholderia dinghuensis</name>
    <dbReference type="NCBI Taxonomy" id="2305225"/>
    <lineage>
        <taxon>Bacteria</taxon>
        <taxon>Pseudomonadati</taxon>
        <taxon>Pseudomonadota</taxon>
        <taxon>Betaproteobacteria</taxon>
        <taxon>Burkholderiales</taxon>
        <taxon>Burkholderiaceae</taxon>
        <taxon>Paraburkholderia</taxon>
    </lineage>
</organism>
<proteinExistence type="predicted"/>
<name>A0A3N6PQM4_9BURK</name>
<gene>
    <name evidence="1" type="ORF">D1Y85_18890</name>
</gene>
<accession>A0A3N6PQM4</accession>
<dbReference type="OrthoDB" id="8967377at2"/>
<dbReference type="RefSeq" id="WP_124152605.1">
    <property type="nucleotide sequence ID" value="NZ_RQIS01000014.1"/>
</dbReference>
<dbReference type="EMBL" id="RQIS01000014">
    <property type="protein sequence ID" value="RQH04160.1"/>
    <property type="molecule type" value="Genomic_DNA"/>
</dbReference>
<sequence length="86" mass="9879">MVIHTYTDLPLGDRAAFELACARHGFAPIHFDISGQIDPDDPAHGELLVVRRGAWAQAYRIDSRGQWLRQFEIDLNSRFFRFAPHT</sequence>